<proteinExistence type="predicted"/>
<evidence type="ECO:0000256" key="1">
    <source>
        <dbReference type="SAM" id="SignalP"/>
    </source>
</evidence>
<gene>
    <name evidence="2" type="ORF">FE394_18715</name>
</gene>
<sequence length="178" mass="20129">MKKPLALLSLSIVITIFSYSAQSTKSEELFVSSWTQNVYNDSDNDIYFGGNYTETTNSHRVSPRSNKHFDWKTPANRIQYIYNSKKEILYSTVDNNSSVISTVTGIKWKKGKPDKIEVCYLVQYNAISDFGYSVKYKNNGGLDFVQFNAPAALIPNIVGDNIDVGCKSNFDYVVKYHG</sequence>
<reference evidence="3" key="1">
    <citation type="journal article" date="2024" name="Toxins">
        <title>Genome Sequence Analysis of Native Xenorhabdus Strains Isolated from Entomopathogenic Nematodes in Argentina.</title>
        <authorList>
            <person name="Palma L."/>
            <person name="Frizzo L."/>
            <person name="Kaiser S."/>
            <person name="Berry C."/>
            <person name="Caballero P."/>
            <person name="Bode H.B."/>
            <person name="Del Valle E.E."/>
        </authorList>
    </citation>
    <scope>NUCLEOTIDE SEQUENCE [LARGE SCALE GENOMIC DNA]</scope>
    <source>
        <strain evidence="3">Reich</strain>
    </source>
</reference>
<dbReference type="EMBL" id="VCDP01000156">
    <property type="protein sequence ID" value="MDX8001154.1"/>
    <property type="molecule type" value="Genomic_DNA"/>
</dbReference>
<accession>A0ABU4SR57</accession>
<keyword evidence="3" id="KW-1185">Reference proteome</keyword>
<comment type="caution">
    <text evidence="2">The sequence shown here is derived from an EMBL/GenBank/DDBJ whole genome shotgun (WGS) entry which is preliminary data.</text>
</comment>
<name>A0ABU4SR57_9GAMM</name>
<feature type="signal peptide" evidence="1">
    <location>
        <begin position="1"/>
        <end position="20"/>
    </location>
</feature>
<evidence type="ECO:0000313" key="2">
    <source>
        <dbReference type="EMBL" id="MDX8001154.1"/>
    </source>
</evidence>
<keyword evidence="1" id="KW-0732">Signal</keyword>
<feature type="chain" id="PRO_5045175561" description="Secreted protein" evidence="1">
    <location>
        <begin position="21"/>
        <end position="178"/>
    </location>
</feature>
<evidence type="ECO:0008006" key="4">
    <source>
        <dbReference type="Google" id="ProtNLM"/>
    </source>
</evidence>
<evidence type="ECO:0000313" key="3">
    <source>
        <dbReference type="Proteomes" id="UP001271640"/>
    </source>
</evidence>
<organism evidence="2 3">
    <name type="scientific">Xenorhabdus littoralis</name>
    <dbReference type="NCBI Taxonomy" id="2582835"/>
    <lineage>
        <taxon>Bacteria</taxon>
        <taxon>Pseudomonadati</taxon>
        <taxon>Pseudomonadota</taxon>
        <taxon>Gammaproteobacteria</taxon>
        <taxon>Enterobacterales</taxon>
        <taxon>Morganellaceae</taxon>
        <taxon>Xenorhabdus</taxon>
    </lineage>
</organism>
<dbReference type="Proteomes" id="UP001271640">
    <property type="component" value="Unassembled WGS sequence"/>
</dbReference>
<dbReference type="RefSeq" id="WP_319927850.1">
    <property type="nucleotide sequence ID" value="NZ_VCDP01000156.1"/>
</dbReference>
<protein>
    <recommendedName>
        <fullName evidence="4">Secreted protein</fullName>
    </recommendedName>
</protein>